<gene>
    <name evidence="2" type="primary">spoIID</name>
    <name evidence="2" type="ORF">KL86SPO_30369</name>
</gene>
<dbReference type="RefSeq" id="WP_288183713.1">
    <property type="nucleotide sequence ID" value="NZ_LT608335.1"/>
</dbReference>
<evidence type="ECO:0000259" key="1">
    <source>
        <dbReference type="Pfam" id="PF08486"/>
    </source>
</evidence>
<feature type="domain" description="Sporulation stage II protein D amidase enhancer LytB N-terminal" evidence="1">
    <location>
        <begin position="136"/>
        <end position="225"/>
    </location>
</feature>
<dbReference type="GO" id="GO:0030435">
    <property type="term" value="P:sporulation resulting in formation of a cellular spore"/>
    <property type="evidence" value="ECO:0007669"/>
    <property type="project" value="InterPro"/>
</dbReference>
<reference evidence="2" key="1">
    <citation type="submission" date="2016-08" db="EMBL/GenBank/DDBJ databases">
        <authorList>
            <person name="Seilhamer J.J."/>
        </authorList>
    </citation>
    <scope>NUCLEOTIDE SEQUENCE</scope>
    <source>
        <strain evidence="2">86</strain>
    </source>
</reference>
<name>A0A212LRU1_9FIRM</name>
<dbReference type="InterPro" id="IPR013693">
    <property type="entry name" value="SpoIID/LytB_N"/>
</dbReference>
<proteinExistence type="predicted"/>
<dbReference type="AlphaFoldDB" id="A0A212LRU1"/>
<dbReference type="EMBL" id="FMJE01000003">
    <property type="protein sequence ID" value="SCM80191.1"/>
    <property type="molecule type" value="Genomic_DNA"/>
</dbReference>
<dbReference type="PANTHER" id="PTHR30032:SF4">
    <property type="entry name" value="AMIDASE ENHANCER"/>
    <property type="match status" value="1"/>
</dbReference>
<dbReference type="InterPro" id="IPR013486">
    <property type="entry name" value="SpoIID/LytB"/>
</dbReference>
<sequence>MRKHMLQWLLLVFFMLLFLPVTGQARETEPALWLKEPSLRVGILTGQQSVQITADANFDLVNAGTNKAIKSFRAYEKVTISDKGNGFSINGMPVAANGINVVLKSKDVMVSIKQYAHVNNRRYRGDISILRPAGKSGMTVVNTLPVEEYVYGIIKHEISPEWAMEAVKAQAVAARTYALASSNKHKADGFDVCATTDCQVYGGLESETPRALEAVDSTRGLVLFHSGKLITAYFHSSSGGHTENSENVWSSPLPYLKGVADFDQDCPYFKWEKKLTIAELNQAVSRAGYNIGRLQAIELSPLGNPPAVSNDRGVSGRVKHIRLLGTNGSVQITGAKMRTMLDLKSTLFDITTAAAQPVFAGKKSVRTQPSQNSIRPVAGEPADFVIINGSGWGHGLGLSQWGAKAMAEKAPPGNTEYFKEILKHYYQGVEIKKAYI</sequence>
<accession>A0A212LRU1</accession>
<evidence type="ECO:0000313" key="2">
    <source>
        <dbReference type="EMBL" id="SCM80191.1"/>
    </source>
</evidence>
<organism evidence="2">
    <name type="scientific">uncultured Sporomusa sp</name>
    <dbReference type="NCBI Taxonomy" id="307249"/>
    <lineage>
        <taxon>Bacteria</taxon>
        <taxon>Bacillati</taxon>
        <taxon>Bacillota</taxon>
        <taxon>Negativicutes</taxon>
        <taxon>Selenomonadales</taxon>
        <taxon>Sporomusaceae</taxon>
        <taxon>Sporomusa</taxon>
        <taxon>environmental samples</taxon>
    </lineage>
</organism>
<dbReference type="Pfam" id="PF08486">
    <property type="entry name" value="SpoIID"/>
    <property type="match status" value="1"/>
</dbReference>
<dbReference type="PANTHER" id="PTHR30032">
    <property type="entry name" value="N-ACETYLMURAMOYL-L-ALANINE AMIDASE-RELATED"/>
    <property type="match status" value="1"/>
</dbReference>
<dbReference type="GO" id="GO:0030288">
    <property type="term" value="C:outer membrane-bounded periplasmic space"/>
    <property type="evidence" value="ECO:0007669"/>
    <property type="project" value="TreeGrafter"/>
</dbReference>
<dbReference type="NCBIfam" id="TIGR02669">
    <property type="entry name" value="SpoIID_LytB"/>
    <property type="match status" value="1"/>
</dbReference>
<protein>
    <submittedName>
        <fullName evidence="2">Sproulation stage II protein D, amidase enhancer LytB</fullName>
    </submittedName>
</protein>
<dbReference type="InterPro" id="IPR051922">
    <property type="entry name" value="Bact_Sporulation_Assoc"/>
</dbReference>